<dbReference type="Proteomes" id="UP000294292">
    <property type="component" value="Chromosome"/>
</dbReference>
<name>A0A4P7A080_9BACL</name>
<comment type="subcellular location">
    <subcellularLocation>
        <location evidence="1">Membrane</location>
    </subcellularLocation>
</comment>
<evidence type="ECO:0000256" key="2">
    <source>
        <dbReference type="ARBA" id="ARBA00023136"/>
    </source>
</evidence>
<dbReference type="OrthoDB" id="9798632at2"/>
<evidence type="ECO:0000313" key="5">
    <source>
        <dbReference type="Proteomes" id="UP000294292"/>
    </source>
</evidence>
<dbReference type="InterPro" id="IPR036291">
    <property type="entry name" value="NAD(P)-bd_dom_sf"/>
</dbReference>
<dbReference type="Gene3D" id="3.40.50.720">
    <property type="entry name" value="NAD(P)-binding Rossmann-like Domain"/>
    <property type="match status" value="1"/>
</dbReference>
<keyword evidence="2" id="KW-0472">Membrane</keyword>
<dbReference type="EMBL" id="CP038015">
    <property type="protein sequence ID" value="QBP42177.1"/>
    <property type="molecule type" value="Genomic_DNA"/>
</dbReference>
<dbReference type="AlphaFoldDB" id="A0A4P7A080"/>
<accession>A0A4P7A080</accession>
<sequence>MGNKTAIVAGASGLTGSHLVKFLCENEAYKKVIIIVRKEFSYSHPKLVTKIKNLDQVTNNDFEGVHDFFCCLGSTKKKAGSKEAFEKVDLVAPVEMGKNAQLQGVNHMLVISAMGANPKSSVHYNRVKGAMEEKVSELSLPHVSIFRPSLLIGDRQEFRLGEQFGATMMKLLKSFFIGPLKKYQAIEAKQVAFAMMQKALEPQSRTVAIYESEVIAQIK</sequence>
<evidence type="ECO:0000259" key="3">
    <source>
        <dbReference type="Pfam" id="PF01370"/>
    </source>
</evidence>
<protein>
    <submittedName>
        <fullName evidence="4">NAD-dependent epimerase/dehydratase family protein</fullName>
    </submittedName>
</protein>
<dbReference type="GO" id="GO:0016020">
    <property type="term" value="C:membrane"/>
    <property type="evidence" value="ECO:0007669"/>
    <property type="project" value="UniProtKB-SubCell"/>
</dbReference>
<proteinExistence type="predicted"/>
<dbReference type="PANTHER" id="PTHR14097:SF7">
    <property type="entry name" value="OXIDOREDUCTASE HTATIP2"/>
    <property type="match status" value="1"/>
</dbReference>
<reference evidence="4 5" key="1">
    <citation type="submission" date="2019-03" db="EMBL/GenBank/DDBJ databases">
        <title>Complete genome sequence of Paenisporosarcina antarctica CGMCC 1.6503T.</title>
        <authorList>
            <person name="Rong J.-C."/>
            <person name="Chi N.-Y."/>
            <person name="Zhang Q.-F."/>
        </authorList>
    </citation>
    <scope>NUCLEOTIDE SEQUENCE [LARGE SCALE GENOMIC DNA]</scope>
    <source>
        <strain evidence="4 5">CGMCC 1.6503</strain>
    </source>
</reference>
<dbReference type="KEGG" id="panc:E2636_13920"/>
<dbReference type="SUPFAM" id="SSF51735">
    <property type="entry name" value="NAD(P)-binding Rossmann-fold domains"/>
    <property type="match status" value="1"/>
</dbReference>
<organism evidence="4 5">
    <name type="scientific">Paenisporosarcina antarctica</name>
    <dbReference type="NCBI Taxonomy" id="417367"/>
    <lineage>
        <taxon>Bacteria</taxon>
        <taxon>Bacillati</taxon>
        <taxon>Bacillota</taxon>
        <taxon>Bacilli</taxon>
        <taxon>Bacillales</taxon>
        <taxon>Caryophanaceae</taxon>
        <taxon>Paenisporosarcina</taxon>
    </lineage>
</organism>
<dbReference type="Pfam" id="PF01370">
    <property type="entry name" value="Epimerase"/>
    <property type="match status" value="1"/>
</dbReference>
<evidence type="ECO:0000256" key="1">
    <source>
        <dbReference type="ARBA" id="ARBA00004370"/>
    </source>
</evidence>
<gene>
    <name evidence="4" type="ORF">E2636_13920</name>
</gene>
<evidence type="ECO:0000313" key="4">
    <source>
        <dbReference type="EMBL" id="QBP42177.1"/>
    </source>
</evidence>
<feature type="domain" description="NAD-dependent epimerase/dehydratase" evidence="3">
    <location>
        <begin position="7"/>
        <end position="203"/>
    </location>
</feature>
<keyword evidence="5" id="KW-1185">Reference proteome</keyword>
<dbReference type="PANTHER" id="PTHR14097">
    <property type="entry name" value="OXIDOREDUCTASE HTATIP2"/>
    <property type="match status" value="1"/>
</dbReference>
<dbReference type="InterPro" id="IPR001509">
    <property type="entry name" value="Epimerase_deHydtase"/>
</dbReference>